<keyword evidence="5" id="KW-0653">Protein transport</keyword>
<feature type="region of interest" description="Disordered" evidence="9">
    <location>
        <begin position="325"/>
        <end position="384"/>
    </location>
</feature>
<evidence type="ECO:0000256" key="2">
    <source>
        <dbReference type="ARBA" id="ARBA00006419"/>
    </source>
</evidence>
<evidence type="ECO:0000256" key="5">
    <source>
        <dbReference type="ARBA" id="ARBA00022927"/>
    </source>
</evidence>
<dbReference type="InterPro" id="IPR007255">
    <property type="entry name" value="COG8"/>
</dbReference>
<evidence type="ECO:0000256" key="3">
    <source>
        <dbReference type="ARBA" id="ARBA00020983"/>
    </source>
</evidence>
<comment type="caution">
    <text evidence="10">The sequence shown here is derived from an EMBL/GenBank/DDBJ whole genome shotgun (WGS) entry which is preliminary data.</text>
</comment>
<keyword evidence="6" id="KW-0333">Golgi apparatus</keyword>
<reference evidence="10 11" key="1">
    <citation type="submission" date="2024-02" db="EMBL/GenBank/DDBJ databases">
        <title>Discinaceae phylogenomics.</title>
        <authorList>
            <person name="Dirks A.C."/>
            <person name="James T.Y."/>
        </authorList>
    </citation>
    <scope>NUCLEOTIDE SEQUENCE [LARGE SCALE GENOMIC DNA]</scope>
    <source>
        <strain evidence="10 11">ACD0624</strain>
    </source>
</reference>
<dbReference type="EMBL" id="JBBBZM010000013">
    <property type="protein sequence ID" value="KAL0639275.1"/>
    <property type="molecule type" value="Genomic_DNA"/>
</dbReference>
<dbReference type="PANTHER" id="PTHR21311:SF0">
    <property type="entry name" value="CONSERVED OLIGOMERIC GOLGI COMPLEX SUBUNIT 8"/>
    <property type="match status" value="1"/>
</dbReference>
<keyword evidence="11" id="KW-1185">Reference proteome</keyword>
<comment type="subcellular location">
    <subcellularLocation>
        <location evidence="1">Golgi apparatus membrane</location>
        <topology evidence="1">Peripheral membrane protein</topology>
    </subcellularLocation>
</comment>
<feature type="region of interest" description="Disordered" evidence="9">
    <location>
        <begin position="268"/>
        <end position="289"/>
    </location>
</feature>
<dbReference type="Pfam" id="PF04124">
    <property type="entry name" value="Dor1"/>
    <property type="match status" value="2"/>
</dbReference>
<comment type="similarity">
    <text evidence="2">Belongs to the COG8 family.</text>
</comment>
<name>A0ABR3GTL0_9PEZI</name>
<keyword evidence="4" id="KW-0813">Transport</keyword>
<proteinExistence type="inferred from homology"/>
<gene>
    <name evidence="10" type="ORF">Q9L58_001736</name>
</gene>
<feature type="compositionally biased region" description="Gly residues" evidence="9">
    <location>
        <begin position="278"/>
        <end position="289"/>
    </location>
</feature>
<organism evidence="10 11">
    <name type="scientific">Discina gigas</name>
    <dbReference type="NCBI Taxonomy" id="1032678"/>
    <lineage>
        <taxon>Eukaryota</taxon>
        <taxon>Fungi</taxon>
        <taxon>Dikarya</taxon>
        <taxon>Ascomycota</taxon>
        <taxon>Pezizomycotina</taxon>
        <taxon>Pezizomycetes</taxon>
        <taxon>Pezizales</taxon>
        <taxon>Discinaceae</taxon>
        <taxon>Discina</taxon>
    </lineage>
</organism>
<evidence type="ECO:0000313" key="10">
    <source>
        <dbReference type="EMBL" id="KAL0639275.1"/>
    </source>
</evidence>
<protein>
    <recommendedName>
        <fullName evidence="3">Conserved oligomeric Golgi complex subunit 8</fullName>
    </recommendedName>
    <alternativeName>
        <fullName evidence="8">Component of oligomeric Golgi complex 8</fullName>
    </alternativeName>
</protein>
<dbReference type="PANTHER" id="PTHR21311">
    <property type="entry name" value="CONSERVED OLIGOMERIC GOLGI COMPLEX COMPONENT 8"/>
    <property type="match status" value="1"/>
</dbReference>
<feature type="compositionally biased region" description="Low complexity" evidence="9">
    <location>
        <begin position="359"/>
        <end position="371"/>
    </location>
</feature>
<sequence length="489" mass="52423">MATEPSSSSSTDPLLELLLPHLPPSTPPLDPTISSTYLSRLSSLSLSSVFDTEPSSLSATAHSINLNLQKLSSRSHKSLIASSHHLSAVPSSTTQLANSLNSLHTSFPNVDAQISSFTTSFARDGAHLQHRQKSHLLARNLDRLLDILQLPTLLQSLIASSSYPTALDLLAHVRRLQTLYPASPTILSVTAECDTLQKSMTANLIATLRGPLKLPTAMKTIGFLRRCSTQSQLDERGLRGLFLVCRCAFLSSLLEALEPLRRLADEEKQRRAHSAGDSGSGGGGGGYGGGTQTERYLKRWIEVFREQSFSIVSMYRSIFPNTLPSPSYSDSSPSSPIIGSSPPPSFPESLPRGRIGTMRSRSSSTLSTISSGLVEDDPDGGQPPDPLASFVLHLVGRLTETLGGYLSSVEERGVRESLLTQVLYAAGSLGRLGGEFGAILGVVECFGMMRQDEDEEDGGGGVDGEEEWVNVVAKHKVLASRLETLAGRG</sequence>
<dbReference type="Proteomes" id="UP001447188">
    <property type="component" value="Unassembled WGS sequence"/>
</dbReference>
<evidence type="ECO:0000256" key="7">
    <source>
        <dbReference type="ARBA" id="ARBA00023136"/>
    </source>
</evidence>
<evidence type="ECO:0000256" key="6">
    <source>
        <dbReference type="ARBA" id="ARBA00023034"/>
    </source>
</evidence>
<feature type="compositionally biased region" description="Low complexity" evidence="9">
    <location>
        <begin position="325"/>
        <end position="340"/>
    </location>
</feature>
<evidence type="ECO:0000313" key="11">
    <source>
        <dbReference type="Proteomes" id="UP001447188"/>
    </source>
</evidence>
<accession>A0ABR3GTL0</accession>
<evidence type="ECO:0000256" key="8">
    <source>
        <dbReference type="ARBA" id="ARBA00031347"/>
    </source>
</evidence>
<evidence type="ECO:0000256" key="9">
    <source>
        <dbReference type="SAM" id="MobiDB-lite"/>
    </source>
</evidence>
<evidence type="ECO:0000256" key="4">
    <source>
        <dbReference type="ARBA" id="ARBA00022448"/>
    </source>
</evidence>
<evidence type="ECO:0000256" key="1">
    <source>
        <dbReference type="ARBA" id="ARBA00004395"/>
    </source>
</evidence>
<keyword evidence="7" id="KW-0472">Membrane</keyword>